<sequence length="327" mass="37030">MKILFGIQGTGNGHISRAREIVPLLQQYGQVDLIVSGTEAEVSLSQPLLHKFHGFSFVFGKNGGVDNWATFKLMNLRQLWKDMHSLPLGDYDLVINDFEPVTAWACHLQKVPSVSLSHQCSFVSPKTPRPKSWDWAEWLFKYYSPTTYHIGFHFERYDDFIHTPVIRSDIRRLETSNLGHYSVYLPAYSDKTLLKYLRGTDAEWHIFSKRTKSPYREGNVQVFPVNNDGFNNSLASSAGLLTGGGFEGPAEALFLGKKVMMIPMKGQYEQQCNALSASKLGVKVVSTITDEFPLQINAWLADPTRINVNFPDETAQIVDNMVKKYAR</sequence>
<dbReference type="Pfam" id="PF13528">
    <property type="entry name" value="Glyco_trans_1_3"/>
    <property type="match status" value="1"/>
</dbReference>
<gene>
    <name evidence="1" type="ORF">E2R66_08085</name>
</gene>
<dbReference type="EMBL" id="SOZE01000006">
    <property type="protein sequence ID" value="TFF38419.1"/>
    <property type="molecule type" value="Genomic_DNA"/>
</dbReference>
<dbReference type="Proteomes" id="UP000297540">
    <property type="component" value="Unassembled WGS sequence"/>
</dbReference>
<keyword evidence="2" id="KW-1185">Reference proteome</keyword>
<name>A0A4Y8SH96_9SPHI</name>
<evidence type="ECO:0000313" key="1">
    <source>
        <dbReference type="EMBL" id="TFF38419.1"/>
    </source>
</evidence>
<keyword evidence="1" id="KW-0808">Transferase</keyword>
<organism evidence="1 2">
    <name type="scientific">Mucilaginibacter psychrotolerans</name>
    <dbReference type="NCBI Taxonomy" id="1524096"/>
    <lineage>
        <taxon>Bacteria</taxon>
        <taxon>Pseudomonadati</taxon>
        <taxon>Bacteroidota</taxon>
        <taxon>Sphingobacteriia</taxon>
        <taxon>Sphingobacteriales</taxon>
        <taxon>Sphingobacteriaceae</taxon>
        <taxon>Mucilaginibacter</taxon>
    </lineage>
</organism>
<dbReference type="OrthoDB" id="9793805at2"/>
<protein>
    <submittedName>
        <fullName evidence="1">Glycosyl transferase</fullName>
    </submittedName>
</protein>
<dbReference type="RefSeq" id="WP_133228546.1">
    <property type="nucleotide sequence ID" value="NZ_SOZE01000006.1"/>
</dbReference>
<dbReference type="AlphaFoldDB" id="A0A4Y8SH96"/>
<dbReference type="SUPFAM" id="SSF53756">
    <property type="entry name" value="UDP-Glycosyltransferase/glycogen phosphorylase"/>
    <property type="match status" value="1"/>
</dbReference>
<dbReference type="GO" id="GO:0016740">
    <property type="term" value="F:transferase activity"/>
    <property type="evidence" value="ECO:0007669"/>
    <property type="project" value="UniProtKB-KW"/>
</dbReference>
<proteinExistence type="predicted"/>
<accession>A0A4Y8SH96</accession>
<reference evidence="1 2" key="1">
    <citation type="journal article" date="2017" name="Int. J. Syst. Evol. Microbiol.">
        <title>Mucilaginibacterpsychrotolerans sp. nov., isolated from peatlands.</title>
        <authorList>
            <person name="Deng Y."/>
            <person name="Shen L."/>
            <person name="Xu B."/>
            <person name="Liu Y."/>
            <person name="Gu Z."/>
            <person name="Liu H."/>
            <person name="Zhou Y."/>
        </authorList>
    </citation>
    <scope>NUCLEOTIDE SEQUENCE [LARGE SCALE GENOMIC DNA]</scope>
    <source>
        <strain evidence="1 2">NH7-4</strain>
    </source>
</reference>
<comment type="caution">
    <text evidence="1">The sequence shown here is derived from an EMBL/GenBank/DDBJ whole genome shotgun (WGS) entry which is preliminary data.</text>
</comment>
<evidence type="ECO:0000313" key="2">
    <source>
        <dbReference type="Proteomes" id="UP000297540"/>
    </source>
</evidence>